<evidence type="ECO:0000313" key="4">
    <source>
        <dbReference type="Proteomes" id="UP000276260"/>
    </source>
</evidence>
<dbReference type="EMBL" id="RRCF01000001">
    <property type="protein sequence ID" value="RRJ23920.1"/>
    <property type="molecule type" value="Genomic_DNA"/>
</dbReference>
<feature type="transmembrane region" description="Helical" evidence="1">
    <location>
        <begin position="115"/>
        <end position="133"/>
    </location>
</feature>
<dbReference type="RefSeq" id="WP_106693141.1">
    <property type="nucleotide sequence ID" value="NZ_LAVS01000015.1"/>
</dbReference>
<evidence type="ECO:0000259" key="2">
    <source>
        <dbReference type="Pfam" id="PF07786"/>
    </source>
</evidence>
<feature type="transmembrane region" description="Helical" evidence="1">
    <location>
        <begin position="54"/>
        <end position="76"/>
    </location>
</feature>
<dbReference type="Pfam" id="PF07786">
    <property type="entry name" value="HGSNAT_cat"/>
    <property type="match status" value="1"/>
</dbReference>
<evidence type="ECO:0000256" key="1">
    <source>
        <dbReference type="SAM" id="Phobius"/>
    </source>
</evidence>
<dbReference type="PANTHER" id="PTHR40407:SF1">
    <property type="entry name" value="HEPARAN-ALPHA-GLUCOSAMINIDE N-ACETYLTRANSFERASE CATALYTIC DOMAIN-CONTAINING PROTEIN"/>
    <property type="match status" value="1"/>
</dbReference>
<feature type="transmembrane region" description="Helical" evidence="1">
    <location>
        <begin position="193"/>
        <end position="210"/>
    </location>
</feature>
<evidence type="ECO:0000313" key="3">
    <source>
        <dbReference type="EMBL" id="RRJ23920.1"/>
    </source>
</evidence>
<dbReference type="OrthoDB" id="508112at2"/>
<sequence length="378" mass="43049">MTIRSRIQSIDMMRGLVMLIMLLDHVRERFFYHMQVLDPMDLDATSTSLFFSRFAAHLCAPVFVFLTGLSAWLYANPAQGPARSPRSFLLKRGLFLIALEVSIINFSWMGSYQTIWLQVIWAIGVSMVVLALLSQWPKTVLALLGFGIVFGHNLLTPVSVQPGEWGYSLWTILHDRNFLVSEGAVKIKASYPVLPWIGVIILGYLAGPLYSKTMSAQHRGRLLLQLGAGCLLLFVVLRGFNIYGETLDWQLYPDLITSLMSILNLTKYPPSLNYLLVTLGLMFLLLFALEKPQGNWRQILVNFGSAPMFFYILHLYVLLVLYRIVLAVCGPNQGEGFGMEHMGWVWLTTVLLAVALYHPTKWFSLYKKRSQQAWIRYL</sequence>
<dbReference type="Proteomes" id="UP000276260">
    <property type="component" value="Unassembled WGS sequence"/>
</dbReference>
<dbReference type="AlphaFoldDB" id="A0A3P3QU89"/>
<dbReference type="InterPro" id="IPR012429">
    <property type="entry name" value="HGSNAT_cat"/>
</dbReference>
<feature type="transmembrane region" description="Helical" evidence="1">
    <location>
        <begin position="271"/>
        <end position="289"/>
    </location>
</feature>
<feature type="domain" description="Heparan-alpha-glucosaminide N-acetyltransferase catalytic" evidence="2">
    <location>
        <begin position="6"/>
        <end position="217"/>
    </location>
</feature>
<keyword evidence="1" id="KW-1133">Transmembrane helix</keyword>
<gene>
    <name evidence="3" type="ORF">EIK76_07690</name>
</gene>
<feature type="transmembrane region" description="Helical" evidence="1">
    <location>
        <begin position="222"/>
        <end position="243"/>
    </location>
</feature>
<dbReference type="PANTHER" id="PTHR40407">
    <property type="entry name" value="MEMBRANE PROTEIN-LIKE PROTEIN"/>
    <property type="match status" value="1"/>
</dbReference>
<keyword evidence="1" id="KW-0472">Membrane</keyword>
<accession>A0A3P3QU89</accession>
<organism evidence="3 4">
    <name type="scientific">Rheinheimera mesophila</name>
    <dbReference type="NCBI Taxonomy" id="1547515"/>
    <lineage>
        <taxon>Bacteria</taxon>
        <taxon>Pseudomonadati</taxon>
        <taxon>Pseudomonadota</taxon>
        <taxon>Gammaproteobacteria</taxon>
        <taxon>Chromatiales</taxon>
        <taxon>Chromatiaceae</taxon>
        <taxon>Rheinheimera</taxon>
    </lineage>
</organism>
<reference evidence="3 4" key="1">
    <citation type="submission" date="2018-11" db="EMBL/GenBank/DDBJ databases">
        <title>Draft genome analysis of Rheinheimera mesophila isolated from an industrial waste site.</title>
        <authorList>
            <person name="Yu Q."/>
            <person name="Qi Y."/>
            <person name="Zhang H."/>
            <person name="Lu Y."/>
            <person name="Pu J."/>
        </authorList>
    </citation>
    <scope>NUCLEOTIDE SEQUENCE [LARGE SCALE GENOMIC DNA]</scope>
    <source>
        <strain evidence="3 4">IITR13</strain>
    </source>
</reference>
<feature type="transmembrane region" description="Helical" evidence="1">
    <location>
        <begin position="140"/>
        <end position="160"/>
    </location>
</feature>
<feature type="transmembrane region" description="Helical" evidence="1">
    <location>
        <begin position="88"/>
        <end position="109"/>
    </location>
</feature>
<comment type="caution">
    <text evidence="3">The sequence shown here is derived from an EMBL/GenBank/DDBJ whole genome shotgun (WGS) entry which is preliminary data.</text>
</comment>
<feature type="transmembrane region" description="Helical" evidence="1">
    <location>
        <begin position="301"/>
        <end position="322"/>
    </location>
</feature>
<feature type="transmembrane region" description="Helical" evidence="1">
    <location>
        <begin position="342"/>
        <end position="360"/>
    </location>
</feature>
<name>A0A3P3QU89_9GAMM</name>
<proteinExistence type="predicted"/>
<keyword evidence="1" id="KW-0812">Transmembrane</keyword>
<protein>
    <submittedName>
        <fullName evidence="3">DUF1624 domain-containing protein</fullName>
    </submittedName>
</protein>
<keyword evidence="4" id="KW-1185">Reference proteome</keyword>